<dbReference type="STRING" id="344882.ABB29_07290"/>
<keyword evidence="3" id="KW-1185">Reference proteome</keyword>
<evidence type="ECO:0000313" key="2">
    <source>
        <dbReference type="EMBL" id="KRG70036.1"/>
    </source>
</evidence>
<keyword evidence="1" id="KW-0732">Signal</keyword>
<sequence length="383" mass="41972">MIAMRGWRTLALAGLLMAASGCGKAPPVTFFDQGQPQTLSQWHVLQVSGRTLSLNQGVMPYDLNTPLFSDYAHKLRTVWMPAGSHAQYRTGVGLDFPVGTIISKTFYYPLAEGRDGDRNMVARTDPSQSLLRDEKLDLDKVRLIETRLLVHRKDGWVALPYVWNEAQTEAVLRREGDLVALTLVSPQAPTREEVAYQVPDQNQCAGCHAVNNRSRHIAPIGPKVRHLNRDFDYADGSENQLAHWARIGYLQGAPDPARAPRDANSGDATASLDARARAYLDINCGHCHSNTGAAITSGLHLDAGGHEGLARGFCKQPIAAGKGTGNRPYDIVPGKPDESILLFRMDSDDPAVMMPELGRSVVHREGVQLIREWIASQHGSCDV</sequence>
<dbReference type="Proteomes" id="UP000052052">
    <property type="component" value="Unassembled WGS sequence"/>
</dbReference>
<gene>
    <name evidence="2" type="ORF">ABB29_07290</name>
</gene>
<evidence type="ECO:0000313" key="3">
    <source>
        <dbReference type="Proteomes" id="UP000052052"/>
    </source>
</evidence>
<organism evidence="2 3">
    <name type="scientific">Pseudoxanthomonas dokdonensis</name>
    <dbReference type="NCBI Taxonomy" id="344882"/>
    <lineage>
        <taxon>Bacteria</taxon>
        <taxon>Pseudomonadati</taxon>
        <taxon>Pseudomonadota</taxon>
        <taxon>Gammaproteobacteria</taxon>
        <taxon>Lysobacterales</taxon>
        <taxon>Lysobacteraceae</taxon>
        <taxon>Pseudoxanthomonas</taxon>
    </lineage>
</organism>
<evidence type="ECO:0008006" key="4">
    <source>
        <dbReference type="Google" id="ProtNLM"/>
    </source>
</evidence>
<reference evidence="2 3" key="1">
    <citation type="submission" date="2015-05" db="EMBL/GenBank/DDBJ databases">
        <title>Genome sequencing and analysis of members of genus Stenotrophomonas.</title>
        <authorList>
            <person name="Patil P.P."/>
            <person name="Midha S."/>
            <person name="Patil P.B."/>
        </authorList>
    </citation>
    <scope>NUCLEOTIDE SEQUENCE [LARGE SCALE GENOMIC DNA]</scope>
    <source>
        <strain evidence="2 3">DSM 21858</strain>
    </source>
</reference>
<name>A0A0R0CWF2_9GAMM</name>
<comment type="caution">
    <text evidence="2">The sequence shown here is derived from an EMBL/GenBank/DDBJ whole genome shotgun (WGS) entry which is preliminary data.</text>
</comment>
<feature type="signal peptide" evidence="1">
    <location>
        <begin position="1"/>
        <end position="25"/>
    </location>
</feature>
<dbReference type="NCBIfam" id="TIGR03806">
    <property type="entry name" value="chp_HNE_0200"/>
    <property type="match status" value="1"/>
</dbReference>
<feature type="chain" id="PRO_5006394702" description="Cytochrome c domain-containing protein" evidence="1">
    <location>
        <begin position="26"/>
        <end position="383"/>
    </location>
</feature>
<protein>
    <recommendedName>
        <fullName evidence="4">Cytochrome c domain-containing protein</fullName>
    </recommendedName>
</protein>
<dbReference type="InterPro" id="IPR022269">
    <property type="entry name" value="SO_2930-like_C"/>
</dbReference>
<dbReference type="EMBL" id="LDJL01000007">
    <property type="protein sequence ID" value="KRG70036.1"/>
    <property type="molecule type" value="Genomic_DNA"/>
</dbReference>
<evidence type="ECO:0000256" key="1">
    <source>
        <dbReference type="SAM" id="SignalP"/>
    </source>
</evidence>
<dbReference type="AlphaFoldDB" id="A0A0R0CWF2"/>
<dbReference type="PROSITE" id="PS51257">
    <property type="entry name" value="PROKAR_LIPOPROTEIN"/>
    <property type="match status" value="1"/>
</dbReference>
<dbReference type="PATRIC" id="fig|344882.3.peg.2800"/>
<proteinExistence type="predicted"/>
<dbReference type="OrthoDB" id="338827at2"/>
<accession>A0A0R0CWF2</accession>